<evidence type="ECO:0000256" key="5">
    <source>
        <dbReference type="ARBA" id="ARBA00022989"/>
    </source>
</evidence>
<feature type="chain" id="PRO_5045279593" description="Ionotropic glutamate receptor C-terminal domain-containing protein" evidence="14">
    <location>
        <begin position="22"/>
        <end position="592"/>
    </location>
</feature>
<evidence type="ECO:0000256" key="8">
    <source>
        <dbReference type="ARBA" id="ARBA00023170"/>
    </source>
</evidence>
<dbReference type="Pfam" id="PF00060">
    <property type="entry name" value="Lig_chan"/>
    <property type="match status" value="1"/>
</dbReference>
<reference evidence="16 17" key="1">
    <citation type="submission" date="2024-03" db="EMBL/GenBank/DDBJ databases">
        <title>Aureococcus anophagefferens CCMP1851 and Kratosvirus quantuckense: Draft genome of a second virus-susceptible host strain in the model system.</title>
        <authorList>
            <person name="Chase E."/>
            <person name="Truchon A.R."/>
            <person name="Schepens W."/>
            <person name="Wilhelm S.W."/>
        </authorList>
    </citation>
    <scope>NUCLEOTIDE SEQUENCE [LARGE SCALE GENOMIC DNA]</scope>
    <source>
        <strain evidence="16 17">CCMP1851</strain>
    </source>
</reference>
<evidence type="ECO:0000256" key="10">
    <source>
        <dbReference type="ARBA" id="ARBA00023286"/>
    </source>
</evidence>
<keyword evidence="8" id="KW-0675">Receptor</keyword>
<keyword evidence="7 13" id="KW-0472">Membrane</keyword>
<dbReference type="PANTHER" id="PTHR18966">
    <property type="entry name" value="IONOTROPIC GLUTAMATE RECEPTOR"/>
    <property type="match status" value="1"/>
</dbReference>
<feature type="transmembrane region" description="Helical" evidence="13">
    <location>
        <begin position="454"/>
        <end position="474"/>
    </location>
</feature>
<keyword evidence="10" id="KW-1071">Ligand-gated ion channel</keyword>
<dbReference type="Proteomes" id="UP001363151">
    <property type="component" value="Unassembled WGS sequence"/>
</dbReference>
<keyword evidence="5 13" id="KW-1133">Transmembrane helix</keyword>
<dbReference type="InterPro" id="IPR015683">
    <property type="entry name" value="Ionotropic_Glu_rcpt"/>
</dbReference>
<evidence type="ECO:0000256" key="1">
    <source>
        <dbReference type="ARBA" id="ARBA00004651"/>
    </source>
</evidence>
<evidence type="ECO:0000256" key="6">
    <source>
        <dbReference type="ARBA" id="ARBA00023065"/>
    </source>
</evidence>
<feature type="transmembrane region" description="Helical" evidence="13">
    <location>
        <begin position="198"/>
        <end position="216"/>
    </location>
</feature>
<keyword evidence="14" id="KW-0732">Signal</keyword>
<feature type="signal peptide" evidence="14">
    <location>
        <begin position="1"/>
        <end position="21"/>
    </location>
</feature>
<evidence type="ECO:0000256" key="14">
    <source>
        <dbReference type="SAM" id="SignalP"/>
    </source>
</evidence>
<evidence type="ECO:0000256" key="13">
    <source>
        <dbReference type="SAM" id="Phobius"/>
    </source>
</evidence>
<dbReference type="SUPFAM" id="SSF53850">
    <property type="entry name" value="Periplasmic binding protein-like II"/>
    <property type="match status" value="1"/>
</dbReference>
<dbReference type="InterPro" id="IPR001320">
    <property type="entry name" value="Iontro_rcpt_C"/>
</dbReference>
<comment type="caution">
    <text evidence="16">The sequence shown here is derived from an EMBL/GenBank/DDBJ whole genome shotgun (WGS) entry which is preliminary data.</text>
</comment>
<evidence type="ECO:0000256" key="2">
    <source>
        <dbReference type="ARBA" id="ARBA00022448"/>
    </source>
</evidence>
<dbReference type="Gene3D" id="1.10.287.70">
    <property type="match status" value="1"/>
</dbReference>
<evidence type="ECO:0000256" key="3">
    <source>
        <dbReference type="ARBA" id="ARBA00022475"/>
    </source>
</evidence>
<evidence type="ECO:0000313" key="16">
    <source>
        <dbReference type="EMBL" id="KAK7250285.1"/>
    </source>
</evidence>
<evidence type="ECO:0000256" key="11">
    <source>
        <dbReference type="ARBA" id="ARBA00023303"/>
    </source>
</evidence>
<evidence type="ECO:0000256" key="9">
    <source>
        <dbReference type="ARBA" id="ARBA00023180"/>
    </source>
</evidence>
<evidence type="ECO:0000256" key="4">
    <source>
        <dbReference type="ARBA" id="ARBA00022692"/>
    </source>
</evidence>
<keyword evidence="6" id="KW-0406">Ion transport</keyword>
<feature type="region of interest" description="Disordered" evidence="12">
    <location>
        <begin position="528"/>
        <end position="592"/>
    </location>
</feature>
<feature type="compositionally biased region" description="Low complexity" evidence="12">
    <location>
        <begin position="538"/>
        <end position="548"/>
    </location>
</feature>
<evidence type="ECO:0000313" key="17">
    <source>
        <dbReference type="Proteomes" id="UP001363151"/>
    </source>
</evidence>
<accession>A0ABR1GAS2</accession>
<protein>
    <recommendedName>
        <fullName evidence="15">Ionotropic glutamate receptor C-terminal domain-containing protein</fullName>
    </recommendedName>
</protein>
<keyword evidence="3" id="KW-1003">Cell membrane</keyword>
<evidence type="ECO:0000256" key="7">
    <source>
        <dbReference type="ARBA" id="ARBA00023136"/>
    </source>
</evidence>
<evidence type="ECO:0000256" key="12">
    <source>
        <dbReference type="SAM" id="MobiDB-lite"/>
    </source>
</evidence>
<gene>
    <name evidence="16" type="ORF">SO694_00007216</name>
</gene>
<name>A0ABR1GAS2_AURAN</name>
<proteinExistence type="predicted"/>
<keyword evidence="4 13" id="KW-0812">Transmembrane</keyword>
<keyword evidence="17" id="KW-1185">Reference proteome</keyword>
<evidence type="ECO:0000259" key="15">
    <source>
        <dbReference type="Pfam" id="PF00060"/>
    </source>
</evidence>
<keyword evidence="2" id="KW-0813">Transport</keyword>
<dbReference type="InterPro" id="IPR001508">
    <property type="entry name" value="Iono_Glu_rcpt_met"/>
</dbReference>
<dbReference type="EMBL" id="JBBJCI010000037">
    <property type="protein sequence ID" value="KAK7250285.1"/>
    <property type="molecule type" value="Genomic_DNA"/>
</dbReference>
<keyword evidence="11" id="KW-0407">Ion channel</keyword>
<keyword evidence="9" id="KW-0325">Glycoprotein</keyword>
<dbReference type="PRINTS" id="PR00177">
    <property type="entry name" value="NMDARECEPTOR"/>
</dbReference>
<organism evidence="16 17">
    <name type="scientific">Aureococcus anophagefferens</name>
    <name type="common">Harmful bloom alga</name>
    <dbReference type="NCBI Taxonomy" id="44056"/>
    <lineage>
        <taxon>Eukaryota</taxon>
        <taxon>Sar</taxon>
        <taxon>Stramenopiles</taxon>
        <taxon>Ochrophyta</taxon>
        <taxon>Pelagophyceae</taxon>
        <taxon>Pelagomonadales</taxon>
        <taxon>Pelagomonadaceae</taxon>
        <taxon>Aureococcus</taxon>
    </lineage>
</organism>
<feature type="domain" description="Ionotropic glutamate receptor C-terminal" evidence="15">
    <location>
        <begin position="225"/>
        <end position="464"/>
    </location>
</feature>
<sequence length="592" mass="63421">MQLVRDMWCFLVGLLVLGASATWLPTQEAVDAAAGRDMRCLHREGKSNAFFYFDDADEEAAAYATPTETEADAVDVTGKVTGFNVDLLEAVAAAGGWTVSFHVMCATGYACSANMTGAPLPDGDVDALAYFQANLTTFDCVVTSTGITLDGILEVGNFVEVPTLKTGFSALALVPEPDGDASYRKSLTSWKQPFSNNVWGLLAGVMLCSGFIYGFVIHEEGEPNAAGALQGVYQSMSNMTGAGGFEPRTSKGKVFALFFSFFTLLVVSAYTANLTTFLTVEFIAAQPIERISSFSELGLSPCYYGGSTEWFLEQEHPNIRGVSLRDLDGYDPSLERYAQLFRALREGQCSGIVTWTHYARNVIINDQLQGGEPTGCDIEPVGPEEGTVYYSIPMRRDDDDPLRAAASYVLGALTADNTILALTDRYFPTDPLLAAGCGAQDDDANDQQYTLRDMVGYFVIAAVAVGAGLLGYCVEALARLVAARRHAPEAGGKHRRESHVAFASPEHVEVLARLEDLRHDVEAVTAKIDDAGRKARSAHGSAASPSPSHARRAHSPRKESKEAPAPAPPPPDDGGWLSPTALACGDIMGEDV</sequence>
<dbReference type="SUPFAM" id="SSF81324">
    <property type="entry name" value="Voltage-gated potassium channels"/>
    <property type="match status" value="1"/>
</dbReference>
<comment type="subcellular location">
    <subcellularLocation>
        <location evidence="1">Cell membrane</location>
        <topology evidence="1">Multi-pass membrane protein</topology>
    </subcellularLocation>
</comment>
<feature type="transmembrane region" description="Helical" evidence="13">
    <location>
        <begin position="254"/>
        <end position="272"/>
    </location>
</feature>